<keyword evidence="5" id="KW-0029">Amino-acid transport</keyword>
<protein>
    <recommendedName>
        <fullName evidence="9">Sidoreflexin</fullName>
    </recommendedName>
</protein>
<dbReference type="EnsemblMetazoa" id="CLYHEMT000835.1">
    <property type="protein sequence ID" value="CLYHEMP000835.1"/>
    <property type="gene ID" value="CLYHEMG000835"/>
</dbReference>
<name>A0A7M5UZ54_9CNID</name>
<dbReference type="InterPro" id="IPR004686">
    <property type="entry name" value="Mtc"/>
</dbReference>
<keyword evidence="7 9" id="KW-0496">Mitochondrion</keyword>
<proteinExistence type="inferred from homology"/>
<keyword evidence="3" id="KW-0813">Transport</keyword>
<reference evidence="10" key="1">
    <citation type="submission" date="2021-01" db="UniProtKB">
        <authorList>
            <consortium name="EnsemblMetazoa"/>
        </authorList>
    </citation>
    <scope>IDENTIFICATION</scope>
</reference>
<evidence type="ECO:0000256" key="1">
    <source>
        <dbReference type="ARBA" id="ARBA00004225"/>
    </source>
</evidence>
<dbReference type="OrthoDB" id="6608471at2759"/>
<dbReference type="Pfam" id="PF03820">
    <property type="entry name" value="SFXNs"/>
    <property type="match status" value="1"/>
</dbReference>
<dbReference type="GO" id="GO:0005743">
    <property type="term" value="C:mitochondrial inner membrane"/>
    <property type="evidence" value="ECO:0007669"/>
    <property type="project" value="TreeGrafter"/>
</dbReference>
<comment type="subcellular location">
    <subcellularLocation>
        <location evidence="1 9">Mitochondrion membrane</location>
        <topology evidence="1 9">Multi-pass membrane protein</topology>
    </subcellularLocation>
</comment>
<evidence type="ECO:0000256" key="7">
    <source>
        <dbReference type="ARBA" id="ARBA00023128"/>
    </source>
</evidence>
<feature type="transmembrane region" description="Helical" evidence="9">
    <location>
        <begin position="94"/>
        <end position="112"/>
    </location>
</feature>
<evidence type="ECO:0000313" key="10">
    <source>
        <dbReference type="EnsemblMetazoa" id="CLYHEMP000835.1"/>
    </source>
</evidence>
<evidence type="ECO:0000256" key="8">
    <source>
        <dbReference type="ARBA" id="ARBA00023136"/>
    </source>
</evidence>
<evidence type="ECO:0000256" key="5">
    <source>
        <dbReference type="ARBA" id="ARBA00022970"/>
    </source>
</evidence>
<keyword evidence="11" id="KW-1185">Reference proteome</keyword>
<organism evidence="10 11">
    <name type="scientific">Clytia hemisphaerica</name>
    <dbReference type="NCBI Taxonomy" id="252671"/>
    <lineage>
        <taxon>Eukaryota</taxon>
        <taxon>Metazoa</taxon>
        <taxon>Cnidaria</taxon>
        <taxon>Hydrozoa</taxon>
        <taxon>Hydroidolina</taxon>
        <taxon>Leptothecata</taxon>
        <taxon>Obeliida</taxon>
        <taxon>Clytiidae</taxon>
        <taxon>Clytia</taxon>
    </lineage>
</organism>
<keyword evidence="4 9" id="KW-0812">Transmembrane</keyword>
<dbReference type="PANTHER" id="PTHR11153">
    <property type="entry name" value="SIDEROFLEXIN"/>
    <property type="match status" value="1"/>
</dbReference>
<feature type="transmembrane region" description="Helical" evidence="9">
    <location>
        <begin position="146"/>
        <end position="167"/>
    </location>
</feature>
<comment type="similarity">
    <text evidence="2 9">Belongs to the sideroflexin family.</text>
</comment>
<evidence type="ECO:0000256" key="3">
    <source>
        <dbReference type="ARBA" id="ARBA00022448"/>
    </source>
</evidence>
<evidence type="ECO:0000256" key="6">
    <source>
        <dbReference type="ARBA" id="ARBA00022989"/>
    </source>
</evidence>
<dbReference type="GO" id="GO:1990542">
    <property type="term" value="P:mitochondrial transmembrane transport"/>
    <property type="evidence" value="ECO:0007669"/>
    <property type="project" value="TreeGrafter"/>
</dbReference>
<evidence type="ECO:0000256" key="9">
    <source>
        <dbReference type="RuleBase" id="RU362000"/>
    </source>
</evidence>
<dbReference type="PANTHER" id="PTHR11153:SF6">
    <property type="entry name" value="SIDEROFLEXIN-5"/>
    <property type="match status" value="1"/>
</dbReference>
<accession>A0A7M5UZ54</accession>
<dbReference type="Proteomes" id="UP000594262">
    <property type="component" value="Unplaced"/>
</dbReference>
<evidence type="ECO:0000256" key="2">
    <source>
        <dbReference type="ARBA" id="ARBA00005974"/>
    </source>
</evidence>
<dbReference type="GO" id="GO:0006865">
    <property type="term" value="P:amino acid transport"/>
    <property type="evidence" value="ECO:0007669"/>
    <property type="project" value="UniProtKB-KW"/>
</dbReference>
<keyword evidence="6 9" id="KW-1133">Transmembrane helix</keyword>
<dbReference type="NCBIfam" id="TIGR00798">
    <property type="entry name" value="mtc"/>
    <property type="match status" value="1"/>
</dbReference>
<feature type="transmembrane region" description="Helical" evidence="9">
    <location>
        <begin position="235"/>
        <end position="256"/>
    </location>
</feature>
<sequence>MGQLPKFSLEGDRYDQSTYWGRLQRCFDVVDPRTLFVTKEGLNHSLDLLKNFQEGKNPANITNEELWEARKIKEAIVHPDTGENILMPFRMSGYVPFGTFTVIGMLIPGASVPKVIFWQWLNQTHNACVNYSNRNATKPTPMSKFIQSYVGAVGSALTIAVGISMGIRKTSLLSANAKLLASRFVAYPATSTANIANVYLMRQNELQQGIDVYDDKGNTVGTSKAAAKKAVFETALSRVILPAPILIFPPVIMAMLEKTKFMMRRPGLSLPINAVVCTLAFGIALPFAIALFPQQTKMERGKLEEDLASKTTSEFVYFNKGL</sequence>
<evidence type="ECO:0000256" key="4">
    <source>
        <dbReference type="ARBA" id="ARBA00022692"/>
    </source>
</evidence>
<feature type="transmembrane region" description="Helical" evidence="9">
    <location>
        <begin position="268"/>
        <end position="292"/>
    </location>
</feature>
<dbReference type="GO" id="GO:0015075">
    <property type="term" value="F:monoatomic ion transmembrane transporter activity"/>
    <property type="evidence" value="ECO:0007669"/>
    <property type="project" value="InterPro"/>
</dbReference>
<dbReference type="RefSeq" id="XP_066922001.1">
    <property type="nucleotide sequence ID" value="XM_067065900.1"/>
</dbReference>
<evidence type="ECO:0000313" key="11">
    <source>
        <dbReference type="Proteomes" id="UP000594262"/>
    </source>
</evidence>
<dbReference type="AlphaFoldDB" id="A0A7M5UZ54"/>
<dbReference type="GeneID" id="136809375"/>
<keyword evidence="8 9" id="KW-0472">Membrane</keyword>